<dbReference type="AlphaFoldDB" id="A0AAE0CJ39"/>
<proteinExistence type="predicted"/>
<evidence type="ECO:0000256" key="2">
    <source>
        <dbReference type="SAM" id="MobiDB-lite"/>
    </source>
</evidence>
<sequence length="561" mass="60999">MSFMGIFLPASGVQSAPRLNSGTVSGYSGTGWVLWRRRALSCFNSDVKREPGLLEAQLPHLIPTPPGFPITEVAGTNLVRPEIFTFRLKKVVSRGPAAPVTPVVDVATSTVVVSTISYSVSTSTVAIPPLPFVLIPPRIDGRSLAPMTSMPTDILLINGFALINETYKYNVVVSHQMTSMRRRVENVEAKLEKFQSELARLETNGHIVVFRSNRHTLEKNIARDRVRELKSENQSLRNRVVSLETEVDSSFRDGYFYIAYQDAALVAWTIHVSGLRQSGAYHVLGYQGHTFIVVPWLPRYLVKVILVKPSTTLIFLSGRISSIDKVGKAREGKDLTGDVTTLTGEGQITSPPHSPQGTSCSLACPSPTNVGILKELGGIPVSAVPPPIIGLPSQSEDRSSSRQISLIVPPPFSDSALRVSTSAGPARSVANSVPISIRSHHRPSPSTTKLARIRGSPSHERSQAPASPTIASQSVPPLSPTMTSDRSSRVKRDPSLQVNVAMSQQVPALLEQINSTKVEHREVKKELAKLARGVIILNWAVDEVEATATKVKVDMERIQHA</sequence>
<name>A0AAE0CJ39_9ROSI</name>
<keyword evidence="1" id="KW-0175">Coiled coil</keyword>
<protein>
    <submittedName>
        <fullName evidence="3">Uncharacterized protein</fullName>
    </submittedName>
</protein>
<keyword evidence="4" id="KW-1185">Reference proteome</keyword>
<gene>
    <name evidence="3" type="ORF">Ddye_012876</name>
</gene>
<reference evidence="3" key="1">
    <citation type="journal article" date="2023" name="Plant J.">
        <title>Genome sequences and population genomics provide insights into the demographic history, inbreeding, and mutation load of two 'living fossil' tree species of Dipteronia.</title>
        <authorList>
            <person name="Feng Y."/>
            <person name="Comes H.P."/>
            <person name="Chen J."/>
            <person name="Zhu S."/>
            <person name="Lu R."/>
            <person name="Zhang X."/>
            <person name="Li P."/>
            <person name="Qiu J."/>
            <person name="Olsen K.M."/>
            <person name="Qiu Y."/>
        </authorList>
    </citation>
    <scope>NUCLEOTIDE SEQUENCE</scope>
    <source>
        <strain evidence="3">KIB01</strain>
    </source>
</reference>
<feature type="region of interest" description="Disordered" evidence="2">
    <location>
        <begin position="388"/>
        <end position="495"/>
    </location>
</feature>
<feature type="coiled-coil region" evidence="1">
    <location>
        <begin position="177"/>
        <end position="246"/>
    </location>
</feature>
<organism evidence="3 4">
    <name type="scientific">Dipteronia dyeriana</name>
    <dbReference type="NCBI Taxonomy" id="168575"/>
    <lineage>
        <taxon>Eukaryota</taxon>
        <taxon>Viridiplantae</taxon>
        <taxon>Streptophyta</taxon>
        <taxon>Embryophyta</taxon>
        <taxon>Tracheophyta</taxon>
        <taxon>Spermatophyta</taxon>
        <taxon>Magnoliopsida</taxon>
        <taxon>eudicotyledons</taxon>
        <taxon>Gunneridae</taxon>
        <taxon>Pentapetalae</taxon>
        <taxon>rosids</taxon>
        <taxon>malvids</taxon>
        <taxon>Sapindales</taxon>
        <taxon>Sapindaceae</taxon>
        <taxon>Hippocastanoideae</taxon>
        <taxon>Acereae</taxon>
        <taxon>Dipteronia</taxon>
    </lineage>
</organism>
<feature type="compositionally biased region" description="Polar residues" evidence="2">
    <location>
        <begin position="418"/>
        <end position="434"/>
    </location>
</feature>
<dbReference type="Proteomes" id="UP001280121">
    <property type="component" value="Unassembled WGS sequence"/>
</dbReference>
<evidence type="ECO:0000256" key="1">
    <source>
        <dbReference type="SAM" id="Coils"/>
    </source>
</evidence>
<evidence type="ECO:0000313" key="3">
    <source>
        <dbReference type="EMBL" id="KAK2653020.1"/>
    </source>
</evidence>
<feature type="compositionally biased region" description="Polar residues" evidence="2">
    <location>
        <begin position="464"/>
        <end position="485"/>
    </location>
</feature>
<comment type="caution">
    <text evidence="3">The sequence shown here is derived from an EMBL/GenBank/DDBJ whole genome shotgun (WGS) entry which is preliminary data.</text>
</comment>
<dbReference type="EMBL" id="JANJYI010000004">
    <property type="protein sequence ID" value="KAK2653020.1"/>
    <property type="molecule type" value="Genomic_DNA"/>
</dbReference>
<evidence type="ECO:0000313" key="4">
    <source>
        <dbReference type="Proteomes" id="UP001280121"/>
    </source>
</evidence>
<accession>A0AAE0CJ39</accession>